<accession>A0A1L7X4M9</accession>
<evidence type="ECO:0000256" key="6">
    <source>
        <dbReference type="ARBA" id="ARBA00023136"/>
    </source>
</evidence>
<dbReference type="PANTHER" id="PTHR43341">
    <property type="entry name" value="AMINO ACID PERMEASE"/>
    <property type="match status" value="1"/>
</dbReference>
<evidence type="ECO:0000256" key="7">
    <source>
        <dbReference type="SAM" id="MobiDB-lite"/>
    </source>
</evidence>
<evidence type="ECO:0000256" key="3">
    <source>
        <dbReference type="ARBA" id="ARBA00022692"/>
    </source>
</evidence>
<sequence>MSKEFEAGVTGSTSSGKDVSIEKNSPIETTTEDVQDGIILEDGLRRGLLGRHVTLISLASVIGASCFYGFGYALYLSGPLGALIGFGIIGFMVWALMQSIGEVTTAFPIAGGFIEHANRFVDPAFSFSMAWMYYFMWSVFLGSEWNGAILIMQYWVPEEKMPMWAWVLIFWGFFSVLSTLGIVVYGELEYYLGWFKIISLAVCFFISFLVNVGAFGNGYIGFRYWTPPEGPIVNGINGFGQVFVLASAYYVGTEIISLAAGETKDPRKSIPRGVNTVVYRILFVYMGIIFFQGIICPSNSDQLLNATSKAASSPFTIAFTQAGWKSSGHFINTLIIIAFISAGNGCIYVQSRALYSLALTGRAPKIFAKTSKKGVPYVSILTSCTWGLLALMNLKVTAGQVFAYMTSVGGSAAYIAWAGIVFTHLRIRKGMDKQGIDRSTYAFKAWGTIWIYRFNLFLNIFILFIQGFTAFENPFNWRLFVTSYITIPASILLFVGYKWYHGTHWVRCSEMDFSDRLMRLEDEEEEKTVSFTTKIISKFRQ</sequence>
<dbReference type="PIRSF" id="PIRSF006060">
    <property type="entry name" value="AA_transporter"/>
    <property type="match status" value="1"/>
</dbReference>
<dbReference type="Proteomes" id="UP000184330">
    <property type="component" value="Unassembled WGS sequence"/>
</dbReference>
<feature type="transmembrane region" description="Helical" evidence="8">
    <location>
        <begin position="163"/>
        <end position="185"/>
    </location>
</feature>
<dbReference type="GO" id="GO:0015171">
    <property type="term" value="F:amino acid transmembrane transporter activity"/>
    <property type="evidence" value="ECO:0007669"/>
    <property type="project" value="TreeGrafter"/>
</dbReference>
<keyword evidence="6 8" id="KW-0472">Membrane</keyword>
<feature type="transmembrane region" description="Helical" evidence="8">
    <location>
        <begin position="477"/>
        <end position="497"/>
    </location>
</feature>
<organism evidence="10 11">
    <name type="scientific">Phialocephala subalpina</name>
    <dbReference type="NCBI Taxonomy" id="576137"/>
    <lineage>
        <taxon>Eukaryota</taxon>
        <taxon>Fungi</taxon>
        <taxon>Dikarya</taxon>
        <taxon>Ascomycota</taxon>
        <taxon>Pezizomycotina</taxon>
        <taxon>Leotiomycetes</taxon>
        <taxon>Helotiales</taxon>
        <taxon>Mollisiaceae</taxon>
        <taxon>Phialocephala</taxon>
        <taxon>Phialocephala fortinii species complex</taxon>
    </lineage>
</organism>
<feature type="transmembrane region" description="Helical" evidence="8">
    <location>
        <begin position="402"/>
        <end position="425"/>
    </location>
</feature>
<reference evidence="10 11" key="1">
    <citation type="submission" date="2016-03" db="EMBL/GenBank/DDBJ databases">
        <authorList>
            <person name="Ploux O."/>
        </authorList>
    </citation>
    <scope>NUCLEOTIDE SEQUENCE [LARGE SCALE GENOMIC DNA]</scope>
    <source>
        <strain evidence="10 11">UAMH 11012</strain>
    </source>
</reference>
<comment type="subcellular location">
    <subcellularLocation>
        <location evidence="1">Membrane</location>
        <topology evidence="1">Multi-pass membrane protein</topology>
    </subcellularLocation>
</comment>
<feature type="region of interest" description="Disordered" evidence="7">
    <location>
        <begin position="1"/>
        <end position="26"/>
    </location>
</feature>
<feature type="transmembrane region" description="Helical" evidence="8">
    <location>
        <begin position="375"/>
        <end position="396"/>
    </location>
</feature>
<dbReference type="FunFam" id="1.20.1740.10:FF:000001">
    <property type="entry name" value="Amino acid permease"/>
    <property type="match status" value="1"/>
</dbReference>
<dbReference type="Pfam" id="PF00324">
    <property type="entry name" value="AA_permease"/>
    <property type="match status" value="1"/>
</dbReference>
<dbReference type="PANTHER" id="PTHR43341:SF26">
    <property type="entry name" value="GENERAL AMINO ACID PERMEASE AGP3"/>
    <property type="match status" value="1"/>
</dbReference>
<feature type="transmembrane region" description="Helical" evidence="8">
    <location>
        <begin position="53"/>
        <end position="74"/>
    </location>
</feature>
<feature type="transmembrane region" description="Helical" evidence="8">
    <location>
        <begin position="197"/>
        <end position="222"/>
    </location>
</feature>
<dbReference type="InterPro" id="IPR004841">
    <property type="entry name" value="AA-permease/SLC12A_dom"/>
</dbReference>
<feature type="transmembrane region" description="Helical" evidence="8">
    <location>
        <begin position="134"/>
        <end position="157"/>
    </location>
</feature>
<feature type="compositionally biased region" description="Polar residues" evidence="7">
    <location>
        <begin position="10"/>
        <end position="26"/>
    </location>
</feature>
<evidence type="ECO:0000256" key="2">
    <source>
        <dbReference type="ARBA" id="ARBA00022448"/>
    </source>
</evidence>
<keyword evidence="4" id="KW-0029">Amino-acid transport</keyword>
<evidence type="ECO:0000259" key="9">
    <source>
        <dbReference type="Pfam" id="PF00324"/>
    </source>
</evidence>
<keyword evidence="5 8" id="KW-1133">Transmembrane helix</keyword>
<protein>
    <submittedName>
        <fullName evidence="10">Related to amino acid transporters</fullName>
    </submittedName>
</protein>
<dbReference type="Gene3D" id="1.20.1740.10">
    <property type="entry name" value="Amino acid/polyamine transporter I"/>
    <property type="match status" value="1"/>
</dbReference>
<proteinExistence type="predicted"/>
<dbReference type="GO" id="GO:0016020">
    <property type="term" value="C:membrane"/>
    <property type="evidence" value="ECO:0007669"/>
    <property type="project" value="UniProtKB-SubCell"/>
</dbReference>
<feature type="transmembrane region" description="Helical" evidence="8">
    <location>
        <begin position="273"/>
        <end position="295"/>
    </location>
</feature>
<name>A0A1L7X4M9_9HELO</name>
<dbReference type="InterPro" id="IPR050524">
    <property type="entry name" value="APC_YAT"/>
</dbReference>
<evidence type="ECO:0000256" key="1">
    <source>
        <dbReference type="ARBA" id="ARBA00004141"/>
    </source>
</evidence>
<evidence type="ECO:0000313" key="11">
    <source>
        <dbReference type="Proteomes" id="UP000184330"/>
    </source>
</evidence>
<evidence type="ECO:0000256" key="8">
    <source>
        <dbReference type="SAM" id="Phobius"/>
    </source>
</evidence>
<gene>
    <name evidence="10" type="ORF">PAC_09876</name>
</gene>
<evidence type="ECO:0000256" key="5">
    <source>
        <dbReference type="ARBA" id="ARBA00022989"/>
    </source>
</evidence>
<keyword evidence="3 8" id="KW-0812">Transmembrane</keyword>
<feature type="transmembrane region" description="Helical" evidence="8">
    <location>
        <begin position="445"/>
        <end position="465"/>
    </location>
</feature>
<evidence type="ECO:0000313" key="10">
    <source>
        <dbReference type="EMBL" id="CZR59981.1"/>
    </source>
</evidence>
<dbReference type="OrthoDB" id="3900342at2759"/>
<feature type="domain" description="Amino acid permease/ SLC12A" evidence="9">
    <location>
        <begin position="52"/>
        <end position="505"/>
    </location>
</feature>
<dbReference type="InterPro" id="IPR004840">
    <property type="entry name" value="Amino_acid_permease_CS"/>
</dbReference>
<keyword evidence="11" id="KW-1185">Reference proteome</keyword>
<feature type="transmembrane region" description="Helical" evidence="8">
    <location>
        <begin position="330"/>
        <end position="355"/>
    </location>
</feature>
<dbReference type="PROSITE" id="PS00218">
    <property type="entry name" value="AMINO_ACID_PERMEASE_1"/>
    <property type="match status" value="1"/>
</dbReference>
<evidence type="ECO:0000256" key="4">
    <source>
        <dbReference type="ARBA" id="ARBA00022970"/>
    </source>
</evidence>
<keyword evidence="2" id="KW-0813">Transport</keyword>
<dbReference type="EMBL" id="FJOG01000015">
    <property type="protein sequence ID" value="CZR59981.1"/>
    <property type="molecule type" value="Genomic_DNA"/>
</dbReference>
<dbReference type="AlphaFoldDB" id="A0A1L7X4M9"/>